<gene>
    <name evidence="1" type="ORF">BTU61_08670</name>
    <name evidence="2" type="ORF">J4854_07090</name>
</gene>
<name>A0A9X1BCQ0_9STRE</name>
<sequence length="387" mass="45124">MKKVLKSFKFYILLFFLLLIGGLILKDELHKREVTQFISWKPRPKLVASQFIGDGKAVAIQWENKKELDEALEAYNYDREISVVSSTYGSHRGNYIAQVSYKLKTNVTPSRLYRKYKTLGGSRVDSIINRSNKPEKGEYWLIDIYDIADNKIKKKTFDMFKIVRELNKEYIPMAGRTGTLYYDKDDQETYLSIDILKGTKDKYWVNPGDIHVETEFNTQVGLMNVQTGKISLKTSSGKDYAQLQKDDSENYYASHPFESNPKYNFDPTISFLDSRLEYVIENDEDKTIPLKSAYPKVYSILSKGHNEKIDGDYEKGEEGYLYFIGPEDLNFDISILELFYPKGGSDTLKLFYNYRIPAEYSKDGQEHVVKNKEEFFKYFKESPKELK</sequence>
<reference evidence="2 3" key="2">
    <citation type="submission" date="2021-03" db="EMBL/GenBank/DDBJ databases">
        <title>Human Oral Microbial Genomes.</title>
        <authorList>
            <person name="Johnston C.D."/>
            <person name="Chen T."/>
            <person name="Dewhirst F.E."/>
        </authorList>
    </citation>
    <scope>NUCLEOTIDE SEQUENCE [LARGE SCALE GENOMIC DNA]</scope>
    <source>
        <strain evidence="2 3">CCUG 66490</strain>
    </source>
</reference>
<dbReference type="RefSeq" id="WP_200773194.1">
    <property type="nucleotide sequence ID" value="NZ_CP072329.1"/>
</dbReference>
<evidence type="ECO:0000313" key="3">
    <source>
        <dbReference type="Proteomes" id="UP000676511"/>
    </source>
</evidence>
<dbReference type="EMBL" id="MRXX01000012">
    <property type="protein sequence ID" value="MBK4780257.1"/>
    <property type="molecule type" value="Genomic_DNA"/>
</dbReference>
<evidence type="ECO:0000313" key="2">
    <source>
        <dbReference type="EMBL" id="QUB38307.1"/>
    </source>
</evidence>
<dbReference type="EMBL" id="CP072329">
    <property type="protein sequence ID" value="QUB38307.1"/>
    <property type="molecule type" value="Genomic_DNA"/>
</dbReference>
<proteinExistence type="predicted"/>
<organism evidence="1 4">
    <name type="scientific">Streptococcus lactarius</name>
    <dbReference type="NCBI Taxonomy" id="684066"/>
    <lineage>
        <taxon>Bacteria</taxon>
        <taxon>Bacillati</taxon>
        <taxon>Bacillota</taxon>
        <taxon>Bacilli</taxon>
        <taxon>Lactobacillales</taxon>
        <taxon>Streptococcaceae</taxon>
        <taxon>Streptococcus</taxon>
    </lineage>
</organism>
<evidence type="ECO:0000313" key="1">
    <source>
        <dbReference type="EMBL" id="MBK4780257.1"/>
    </source>
</evidence>
<protein>
    <submittedName>
        <fullName evidence="1">Uncharacterized protein</fullName>
    </submittedName>
</protein>
<dbReference type="Proteomes" id="UP000676511">
    <property type="component" value="Chromosome"/>
</dbReference>
<accession>A0A9X1BCQ0</accession>
<dbReference type="AlphaFoldDB" id="A0A9X1BCQ0"/>
<keyword evidence="3" id="KW-1185">Reference proteome</keyword>
<reference evidence="1" key="1">
    <citation type="submission" date="2016-12" db="EMBL/GenBank/DDBJ databases">
        <title>Draft genome of Streptococcus lactarius CCUG 66490T type strain.</title>
        <authorList>
            <person name="Salva-Serra F."/>
            <person name="Engstrom-Jakobsson H."/>
            <person name="Thorell K."/>
            <person name="Gomila M."/>
            <person name="Gonzales-Siles L."/>
            <person name="Busquets A."/>
            <person name="Jaen-Luchoro D."/>
            <person name="Karlsson R."/>
            <person name="Kristiansson E."/>
            <person name="Moore E."/>
        </authorList>
    </citation>
    <scope>NUCLEOTIDE SEQUENCE</scope>
    <source>
        <strain evidence="1">CCUG 66490</strain>
    </source>
</reference>
<evidence type="ECO:0000313" key="4">
    <source>
        <dbReference type="Proteomes" id="UP001138780"/>
    </source>
</evidence>
<dbReference type="Proteomes" id="UP001138780">
    <property type="component" value="Unassembled WGS sequence"/>
</dbReference>